<dbReference type="EMBL" id="VSRR010001670">
    <property type="protein sequence ID" value="MPC26913.1"/>
    <property type="molecule type" value="Genomic_DNA"/>
</dbReference>
<protein>
    <submittedName>
        <fullName evidence="2">Uncharacterized protein</fullName>
    </submittedName>
</protein>
<gene>
    <name evidence="2" type="ORF">E2C01_020064</name>
</gene>
<evidence type="ECO:0000256" key="1">
    <source>
        <dbReference type="SAM" id="MobiDB-lite"/>
    </source>
</evidence>
<feature type="compositionally biased region" description="Low complexity" evidence="1">
    <location>
        <begin position="1"/>
        <end position="19"/>
    </location>
</feature>
<sequence>MKRDVATLATGGTVGALGLRRARREPATDARHTAPHQAPPTPRAPQPTYTPILRRQQWSCPGEYKLRLVSAQISY</sequence>
<organism evidence="2 3">
    <name type="scientific">Portunus trituberculatus</name>
    <name type="common">Swimming crab</name>
    <name type="synonym">Neptunus trituberculatus</name>
    <dbReference type="NCBI Taxonomy" id="210409"/>
    <lineage>
        <taxon>Eukaryota</taxon>
        <taxon>Metazoa</taxon>
        <taxon>Ecdysozoa</taxon>
        <taxon>Arthropoda</taxon>
        <taxon>Crustacea</taxon>
        <taxon>Multicrustacea</taxon>
        <taxon>Malacostraca</taxon>
        <taxon>Eumalacostraca</taxon>
        <taxon>Eucarida</taxon>
        <taxon>Decapoda</taxon>
        <taxon>Pleocyemata</taxon>
        <taxon>Brachyura</taxon>
        <taxon>Eubrachyura</taxon>
        <taxon>Portunoidea</taxon>
        <taxon>Portunidae</taxon>
        <taxon>Portuninae</taxon>
        <taxon>Portunus</taxon>
    </lineage>
</organism>
<evidence type="ECO:0000313" key="3">
    <source>
        <dbReference type="Proteomes" id="UP000324222"/>
    </source>
</evidence>
<reference evidence="2 3" key="1">
    <citation type="submission" date="2019-05" db="EMBL/GenBank/DDBJ databases">
        <title>Another draft genome of Portunus trituberculatus and its Hox gene families provides insights of decapod evolution.</title>
        <authorList>
            <person name="Jeong J.-H."/>
            <person name="Song I."/>
            <person name="Kim S."/>
            <person name="Choi T."/>
            <person name="Kim D."/>
            <person name="Ryu S."/>
            <person name="Kim W."/>
        </authorList>
    </citation>
    <scope>NUCLEOTIDE SEQUENCE [LARGE SCALE GENOMIC DNA]</scope>
    <source>
        <tissue evidence="2">Muscle</tissue>
    </source>
</reference>
<dbReference type="Proteomes" id="UP000324222">
    <property type="component" value="Unassembled WGS sequence"/>
</dbReference>
<accession>A0A5B7E135</accession>
<keyword evidence="3" id="KW-1185">Reference proteome</keyword>
<comment type="caution">
    <text evidence="2">The sequence shown here is derived from an EMBL/GenBank/DDBJ whole genome shotgun (WGS) entry which is preliminary data.</text>
</comment>
<feature type="region of interest" description="Disordered" evidence="1">
    <location>
        <begin position="1"/>
        <end position="48"/>
    </location>
</feature>
<evidence type="ECO:0000313" key="2">
    <source>
        <dbReference type="EMBL" id="MPC26913.1"/>
    </source>
</evidence>
<dbReference type="AlphaFoldDB" id="A0A5B7E135"/>
<name>A0A5B7E135_PORTR</name>
<proteinExistence type="predicted"/>